<accession>A0ABR5VGJ5</accession>
<proteinExistence type="predicted"/>
<name>A0ABR5VGJ5_MARGR</name>
<gene>
    <name evidence="1" type="ORF">AY586_14400</name>
</gene>
<dbReference type="Gene3D" id="3.40.50.150">
    <property type="entry name" value="Vaccinia Virus protein VP39"/>
    <property type="match status" value="1"/>
</dbReference>
<organism evidence="1 2">
    <name type="scientific">Marichromatium gracile</name>
    <name type="common">Chromatium gracile</name>
    <dbReference type="NCBI Taxonomy" id="1048"/>
    <lineage>
        <taxon>Bacteria</taxon>
        <taxon>Pseudomonadati</taxon>
        <taxon>Pseudomonadota</taxon>
        <taxon>Gammaproteobacteria</taxon>
        <taxon>Chromatiales</taxon>
        <taxon>Chromatiaceae</taxon>
        <taxon>Marichromatium</taxon>
    </lineage>
</organism>
<dbReference type="InterPro" id="IPR029063">
    <property type="entry name" value="SAM-dependent_MTases_sf"/>
</dbReference>
<dbReference type="EMBL" id="LSYU01000062">
    <property type="protein sequence ID" value="KXX64242.1"/>
    <property type="molecule type" value="Genomic_DNA"/>
</dbReference>
<dbReference type="Proteomes" id="UP000075766">
    <property type="component" value="Unassembled WGS sequence"/>
</dbReference>
<reference evidence="1 2" key="1">
    <citation type="submission" date="2016-02" db="EMBL/GenBank/DDBJ databases">
        <title>Genome sequence of Marichromatium gracile YL-28, a purple sulfur bacterium.</title>
        <authorList>
            <person name="Zhao C."/>
            <person name="Hong X."/>
            <person name="Chen S."/>
            <person name="Yang S."/>
        </authorList>
    </citation>
    <scope>NUCLEOTIDE SEQUENCE [LARGE SCALE GENOMIC DNA]</scope>
    <source>
        <strain evidence="1 2">YL28</strain>
    </source>
</reference>
<dbReference type="SUPFAM" id="SSF53335">
    <property type="entry name" value="S-adenosyl-L-methionine-dependent methyltransferases"/>
    <property type="match status" value="1"/>
</dbReference>
<keyword evidence="2" id="KW-1185">Reference proteome</keyword>
<evidence type="ECO:0008006" key="3">
    <source>
        <dbReference type="Google" id="ProtNLM"/>
    </source>
</evidence>
<dbReference type="RefSeq" id="WP_062275810.1">
    <property type="nucleotide sequence ID" value="NZ_LSYU01000062.1"/>
</dbReference>
<dbReference type="CDD" id="cd02440">
    <property type="entry name" value="AdoMet_MTases"/>
    <property type="match status" value="1"/>
</dbReference>
<sequence length="333" mass="36434">MQPTTVRAPADIASSIQGFFGSERTIQRLSPELRVELTEHTYLPKIDAPRRDWVASVAIPSFIAYARKYGLNEFDLADFCSIGTGSGIDALAAIEILGPAHVVVTDMHHDVVDKAVGNILANLLEPSRFQVEGHVGDLAEPLLETGQVFDLIYENLPNIPLLEGIDLEHGMNSSSYIESRGHHGLPDAIRNDLLELHYSLLLQAASILKPNGHVLCSIGARVPITSILEMPRHAGFDPELLIYTWKVQSEPEEVVGSYAVHQKHGHGPFQFYPVEILSEVFADLDPAQSLDAALEIEARLQPHAIDAETAIAIVQKGTELGHTVVVVDAQYRA</sequence>
<comment type="caution">
    <text evidence="1">The sequence shown here is derived from an EMBL/GenBank/DDBJ whole genome shotgun (WGS) entry which is preliminary data.</text>
</comment>
<protein>
    <recommendedName>
        <fullName evidence="3">Class I SAM-dependent methyltransferase</fullName>
    </recommendedName>
</protein>
<evidence type="ECO:0000313" key="1">
    <source>
        <dbReference type="EMBL" id="KXX64242.1"/>
    </source>
</evidence>
<evidence type="ECO:0000313" key="2">
    <source>
        <dbReference type="Proteomes" id="UP000075766"/>
    </source>
</evidence>